<proteinExistence type="predicted"/>
<dbReference type="Proteomes" id="UP000770661">
    <property type="component" value="Unassembled WGS sequence"/>
</dbReference>
<feature type="region of interest" description="Disordered" evidence="1">
    <location>
        <begin position="1"/>
        <end position="25"/>
    </location>
</feature>
<organism evidence="2 3">
    <name type="scientific">Chionoecetes opilio</name>
    <name type="common">Atlantic snow crab</name>
    <name type="synonym">Cancer opilio</name>
    <dbReference type="NCBI Taxonomy" id="41210"/>
    <lineage>
        <taxon>Eukaryota</taxon>
        <taxon>Metazoa</taxon>
        <taxon>Ecdysozoa</taxon>
        <taxon>Arthropoda</taxon>
        <taxon>Crustacea</taxon>
        <taxon>Multicrustacea</taxon>
        <taxon>Malacostraca</taxon>
        <taxon>Eumalacostraca</taxon>
        <taxon>Eucarida</taxon>
        <taxon>Decapoda</taxon>
        <taxon>Pleocyemata</taxon>
        <taxon>Brachyura</taxon>
        <taxon>Eubrachyura</taxon>
        <taxon>Majoidea</taxon>
        <taxon>Majidae</taxon>
        <taxon>Chionoecetes</taxon>
    </lineage>
</organism>
<name>A0A8J4YCV5_CHIOP</name>
<dbReference type="AlphaFoldDB" id="A0A8J4YCV5"/>
<gene>
    <name evidence="2" type="ORF">GWK47_040943</name>
</gene>
<sequence length="175" mass="19674">MGSRGSGSRDFPSTPRHPTPARQRNGACVLTTKKWGKTCCISPVVTISWSWWYMRCSFRFSWVFLIARASALQTLPNLMGEHRPRGLGHGNHGGGSGDVLEDVKDELFDGLFKSFKSVRPFRDDYRELVKLASFSSVVPLPVEFRFLAPWSNAPGQRMSKVLYSFKIWSSGPFPA</sequence>
<dbReference type="EMBL" id="JACEEZ010007142">
    <property type="protein sequence ID" value="KAG0724258.1"/>
    <property type="molecule type" value="Genomic_DNA"/>
</dbReference>
<reference evidence="2" key="1">
    <citation type="submission" date="2020-07" db="EMBL/GenBank/DDBJ databases">
        <title>The High-quality genome of the commercially important snow crab, Chionoecetes opilio.</title>
        <authorList>
            <person name="Jeong J.-H."/>
            <person name="Ryu S."/>
        </authorList>
    </citation>
    <scope>NUCLEOTIDE SEQUENCE</scope>
    <source>
        <strain evidence="2">MADBK_172401_WGS</strain>
        <tissue evidence="2">Digestive gland</tissue>
    </source>
</reference>
<keyword evidence="3" id="KW-1185">Reference proteome</keyword>
<accession>A0A8J4YCV5</accession>
<evidence type="ECO:0000256" key="1">
    <source>
        <dbReference type="SAM" id="MobiDB-lite"/>
    </source>
</evidence>
<evidence type="ECO:0000313" key="2">
    <source>
        <dbReference type="EMBL" id="KAG0724258.1"/>
    </source>
</evidence>
<evidence type="ECO:0000313" key="3">
    <source>
        <dbReference type="Proteomes" id="UP000770661"/>
    </source>
</evidence>
<comment type="caution">
    <text evidence="2">The sequence shown here is derived from an EMBL/GenBank/DDBJ whole genome shotgun (WGS) entry which is preliminary data.</text>
</comment>
<protein>
    <submittedName>
        <fullName evidence="2">Uncharacterized protein</fullName>
    </submittedName>
</protein>